<dbReference type="NCBIfam" id="TIGR01869">
    <property type="entry name" value="casC_Cse4"/>
    <property type="match status" value="1"/>
</dbReference>
<dbReference type="InterPro" id="IPR010148">
    <property type="entry name" value="CRISPR-assoc_prot_CT1975"/>
</dbReference>
<evidence type="ECO:0000313" key="1">
    <source>
        <dbReference type="EMBL" id="MFC4030733.1"/>
    </source>
</evidence>
<gene>
    <name evidence="1" type="primary">cas7e</name>
    <name evidence="1" type="ORF">ACFO3J_04535</name>
</gene>
<proteinExistence type="predicted"/>
<dbReference type="Proteomes" id="UP001595765">
    <property type="component" value="Unassembled WGS sequence"/>
</dbReference>
<reference evidence="2" key="1">
    <citation type="journal article" date="2019" name="Int. J. Syst. Evol. Microbiol.">
        <title>The Global Catalogue of Microorganisms (GCM) 10K type strain sequencing project: providing services to taxonomists for standard genome sequencing and annotation.</title>
        <authorList>
            <consortium name="The Broad Institute Genomics Platform"/>
            <consortium name="The Broad Institute Genome Sequencing Center for Infectious Disease"/>
            <person name="Wu L."/>
            <person name="Ma J."/>
        </authorList>
    </citation>
    <scope>NUCLEOTIDE SEQUENCE [LARGE SCALE GENOMIC DNA]</scope>
    <source>
        <strain evidence="2">CGMCC 4.7237</strain>
    </source>
</reference>
<keyword evidence="2" id="KW-1185">Reference proteome</keyword>
<accession>A0ABV8HHX2</accession>
<organism evidence="1 2">
    <name type="scientific">Streptomyces polygonati</name>
    <dbReference type="NCBI Taxonomy" id="1617087"/>
    <lineage>
        <taxon>Bacteria</taxon>
        <taxon>Bacillati</taxon>
        <taxon>Actinomycetota</taxon>
        <taxon>Actinomycetes</taxon>
        <taxon>Kitasatosporales</taxon>
        <taxon>Streptomycetaceae</taxon>
        <taxon>Streptomyces</taxon>
    </lineage>
</organism>
<name>A0ABV8HHX2_9ACTN</name>
<sequence>MPTAPAATPAPRFLDLHVLQTLPYSNVNRDDLGSPKSLTFGGTTRTRVSSQAWKRPVRLAVEEAIGDKALRTRRLPEQVFRELVGRGWPEDLATLAGAQVIRSAETKLALEKGERTTASLLFLPDSAAVALADIAEEHREALAKALGKAAAAKPLLPKDAVHEVLRSRNGSIALFGRMLAEIPGAGVDGAVQVAHAFTTHATSVQADFFTAVDDVNQWAEDAGSAHMNTGEFSTGVFYRYATLDLRDLASNVASLTGPQGTDPGTSRDIGTLRELATAFATAFLGTVPGAKKTSTAPHTHPDLVHVAVRPDRPLSLAAAFEEPVRAREHGWGLPSRQALSEYAARINKLLGTIELPYAAHAGLDEKPLPGLGSVASSYPELIAGAVDAAFPAVKAATT</sequence>
<comment type="caution">
    <text evidence="1">The sequence shown here is derived from an EMBL/GenBank/DDBJ whole genome shotgun (WGS) entry which is preliminary data.</text>
</comment>
<dbReference type="Pfam" id="PF09344">
    <property type="entry name" value="Cas_CT1975"/>
    <property type="match status" value="1"/>
</dbReference>
<evidence type="ECO:0000313" key="2">
    <source>
        <dbReference type="Proteomes" id="UP001595765"/>
    </source>
</evidence>
<dbReference type="EMBL" id="JBHSBB010000005">
    <property type="protein sequence ID" value="MFC4030733.1"/>
    <property type="molecule type" value="Genomic_DNA"/>
</dbReference>
<protein>
    <submittedName>
        <fullName evidence="1">Type I-E CRISPR-associated protein Cas7/Cse4/CasC</fullName>
    </submittedName>
</protein>
<dbReference type="RefSeq" id="WP_386426321.1">
    <property type="nucleotide sequence ID" value="NZ_JBHSBB010000005.1"/>
</dbReference>